<dbReference type="PANTHER" id="PTHR30153">
    <property type="entry name" value="REPLICATIVE DNA HELICASE DNAB"/>
    <property type="match status" value="1"/>
</dbReference>
<proteinExistence type="predicted"/>
<protein>
    <recommendedName>
        <fullName evidence="3">DNA helicase DnaB-like N-terminal domain-containing protein</fullName>
    </recommendedName>
</protein>
<organism evidence="4">
    <name type="scientific">marine metagenome</name>
    <dbReference type="NCBI Taxonomy" id="408172"/>
    <lineage>
        <taxon>unclassified sequences</taxon>
        <taxon>metagenomes</taxon>
        <taxon>ecological metagenomes</taxon>
    </lineage>
</organism>
<feature type="domain" description="DNA helicase DnaB-like N-terminal" evidence="3">
    <location>
        <begin position="7"/>
        <end position="107"/>
    </location>
</feature>
<feature type="non-terminal residue" evidence="4">
    <location>
        <position position="134"/>
    </location>
</feature>
<dbReference type="PANTHER" id="PTHR30153:SF2">
    <property type="entry name" value="REPLICATIVE DNA HELICASE"/>
    <property type="match status" value="1"/>
</dbReference>
<dbReference type="GO" id="GO:0003678">
    <property type="term" value="F:DNA helicase activity"/>
    <property type="evidence" value="ECO:0007669"/>
    <property type="project" value="InterPro"/>
</dbReference>
<keyword evidence="2" id="KW-0238">DNA-binding</keyword>
<dbReference type="SUPFAM" id="SSF48024">
    <property type="entry name" value="N-terminal domain of DnaB helicase"/>
    <property type="match status" value="1"/>
</dbReference>
<dbReference type="InterPro" id="IPR016136">
    <property type="entry name" value="DNA_helicase_N/primase_C"/>
</dbReference>
<gene>
    <name evidence="4" type="ORF">METZ01_LOCUS223169</name>
</gene>
<evidence type="ECO:0000256" key="1">
    <source>
        <dbReference type="ARBA" id="ARBA00022705"/>
    </source>
</evidence>
<dbReference type="Pfam" id="PF00772">
    <property type="entry name" value="DnaB"/>
    <property type="match status" value="1"/>
</dbReference>
<dbReference type="GO" id="GO:0006260">
    <property type="term" value="P:DNA replication"/>
    <property type="evidence" value="ECO:0007669"/>
    <property type="project" value="UniProtKB-KW"/>
</dbReference>
<evidence type="ECO:0000256" key="2">
    <source>
        <dbReference type="ARBA" id="ARBA00023125"/>
    </source>
</evidence>
<dbReference type="Gene3D" id="1.10.860.10">
    <property type="entry name" value="DNAb Helicase, Chain A"/>
    <property type="match status" value="1"/>
</dbReference>
<name>A0A382G6C2_9ZZZZ</name>
<dbReference type="InterPro" id="IPR036185">
    <property type="entry name" value="DNA_heli_DnaB-like_N_sf"/>
</dbReference>
<keyword evidence="1" id="KW-0235">DNA replication</keyword>
<sequence length="134" mass="14597">MYTDRTLPHDIEAEHSVIGSLLLDGDSLSKVSSILKPTDFYLEKNRYCFEACLNLAGRNEVINQVTVAHELSLQEKLDPVGGSVHLSDMVNGVPSPVHILHFAQIVQRTSVMRQLVQAAGSIAKIGDESSPATN</sequence>
<evidence type="ECO:0000313" key="4">
    <source>
        <dbReference type="EMBL" id="SVB70315.1"/>
    </source>
</evidence>
<dbReference type="EMBL" id="UINC01053601">
    <property type="protein sequence ID" value="SVB70315.1"/>
    <property type="molecule type" value="Genomic_DNA"/>
</dbReference>
<dbReference type="GO" id="GO:0005524">
    <property type="term" value="F:ATP binding"/>
    <property type="evidence" value="ECO:0007669"/>
    <property type="project" value="InterPro"/>
</dbReference>
<dbReference type="AlphaFoldDB" id="A0A382G6C2"/>
<evidence type="ECO:0000259" key="3">
    <source>
        <dbReference type="Pfam" id="PF00772"/>
    </source>
</evidence>
<dbReference type="GO" id="GO:0005829">
    <property type="term" value="C:cytosol"/>
    <property type="evidence" value="ECO:0007669"/>
    <property type="project" value="TreeGrafter"/>
</dbReference>
<accession>A0A382G6C2</accession>
<dbReference type="GO" id="GO:0003677">
    <property type="term" value="F:DNA binding"/>
    <property type="evidence" value="ECO:0007669"/>
    <property type="project" value="UniProtKB-KW"/>
</dbReference>
<reference evidence="4" key="1">
    <citation type="submission" date="2018-05" db="EMBL/GenBank/DDBJ databases">
        <authorList>
            <person name="Lanie J.A."/>
            <person name="Ng W.-L."/>
            <person name="Kazmierczak K.M."/>
            <person name="Andrzejewski T.M."/>
            <person name="Davidsen T.M."/>
            <person name="Wayne K.J."/>
            <person name="Tettelin H."/>
            <person name="Glass J.I."/>
            <person name="Rusch D."/>
            <person name="Podicherti R."/>
            <person name="Tsui H.-C.T."/>
            <person name="Winkler M.E."/>
        </authorList>
    </citation>
    <scope>NUCLEOTIDE SEQUENCE</scope>
</reference>
<dbReference type="InterPro" id="IPR007693">
    <property type="entry name" value="DNA_helicase_DnaB-like_N"/>
</dbReference>